<feature type="binding site" evidence="9">
    <location>
        <begin position="236"/>
        <end position="240"/>
    </location>
    <ligand>
        <name>GTP</name>
        <dbReference type="ChEBI" id="CHEBI:37565"/>
        <label>2</label>
    </ligand>
</feature>
<proteinExistence type="inferred from homology"/>
<dbReference type="AlphaFoldDB" id="A0A0P6Y9Q1"/>
<dbReference type="NCBIfam" id="TIGR03594">
    <property type="entry name" value="GTPase_EngA"/>
    <property type="match status" value="1"/>
</dbReference>
<dbReference type="SUPFAM" id="SSF52540">
    <property type="entry name" value="P-loop containing nucleoside triphosphate hydrolases"/>
    <property type="match status" value="2"/>
</dbReference>
<feature type="domain" description="EngA-type G" evidence="12">
    <location>
        <begin position="183"/>
        <end position="358"/>
    </location>
</feature>
<dbReference type="GO" id="GO:0042254">
    <property type="term" value="P:ribosome biogenesis"/>
    <property type="evidence" value="ECO:0007669"/>
    <property type="project" value="UniProtKB-KW"/>
</dbReference>
<dbReference type="NCBIfam" id="TIGR00231">
    <property type="entry name" value="small_GTP"/>
    <property type="match status" value="2"/>
</dbReference>
<dbReference type="EMBL" id="LGKP01000032">
    <property type="protein sequence ID" value="KPL81967.1"/>
    <property type="molecule type" value="Genomic_DNA"/>
</dbReference>
<dbReference type="FunFam" id="3.40.50.300:FF:000057">
    <property type="entry name" value="GTPase Der"/>
    <property type="match status" value="1"/>
</dbReference>
<dbReference type="Gene3D" id="3.30.300.20">
    <property type="match status" value="1"/>
</dbReference>
<dbReference type="InterPro" id="IPR015946">
    <property type="entry name" value="KH_dom-like_a/b"/>
</dbReference>
<keyword evidence="5 9" id="KW-0547">Nucleotide-binding</keyword>
<evidence type="ECO:0000256" key="1">
    <source>
        <dbReference type="ARBA" id="ARBA00008279"/>
    </source>
</evidence>
<comment type="similarity">
    <text evidence="1 9 10 11">Belongs to the TRAFAC class TrmE-Era-EngA-EngB-Septin-like GTPase superfamily. EngA (Der) GTPase family.</text>
</comment>
<keyword evidence="4 11" id="KW-0677">Repeat</keyword>
<feature type="binding site" evidence="9">
    <location>
        <begin position="126"/>
        <end position="129"/>
    </location>
    <ligand>
        <name>GTP</name>
        <dbReference type="ChEBI" id="CHEBI:37565"/>
        <label>1</label>
    </ligand>
</feature>
<dbReference type="Pfam" id="PF01926">
    <property type="entry name" value="MMR_HSR1"/>
    <property type="match status" value="2"/>
</dbReference>
<evidence type="ECO:0000256" key="3">
    <source>
        <dbReference type="ARBA" id="ARBA00022517"/>
    </source>
</evidence>
<comment type="function">
    <text evidence="8 9 11">GTPase that plays an essential role in the late steps of ribosome biogenesis.</text>
</comment>
<dbReference type="InterPro" id="IPR027417">
    <property type="entry name" value="P-loop_NTPase"/>
</dbReference>
<dbReference type="PANTHER" id="PTHR43834:SF6">
    <property type="entry name" value="GTPASE DER"/>
    <property type="match status" value="1"/>
</dbReference>
<accession>A0A0P6Y9Q1</accession>
<evidence type="ECO:0000256" key="5">
    <source>
        <dbReference type="ARBA" id="ARBA00022741"/>
    </source>
</evidence>
<dbReference type="InterPro" id="IPR032859">
    <property type="entry name" value="KH_dom-like"/>
</dbReference>
<evidence type="ECO:0000256" key="11">
    <source>
        <dbReference type="RuleBase" id="RU004481"/>
    </source>
</evidence>
<dbReference type="InterPro" id="IPR006073">
    <property type="entry name" value="GTP-bd"/>
</dbReference>
<comment type="subunit">
    <text evidence="9">Associates with the 50S ribosomal subunit.</text>
</comment>
<dbReference type="STRING" id="70996.SE18_20470"/>
<evidence type="ECO:0000256" key="9">
    <source>
        <dbReference type="HAMAP-Rule" id="MF_00195"/>
    </source>
</evidence>
<dbReference type="InterPro" id="IPR016484">
    <property type="entry name" value="GTPase_Der"/>
</dbReference>
<feature type="binding site" evidence="9">
    <location>
        <begin position="10"/>
        <end position="17"/>
    </location>
    <ligand>
        <name>GTP</name>
        <dbReference type="ChEBI" id="CHEBI:37565"/>
        <label>1</label>
    </ligand>
</feature>
<dbReference type="CDD" id="cd01894">
    <property type="entry name" value="EngA1"/>
    <property type="match status" value="1"/>
</dbReference>
<dbReference type="PATRIC" id="fig|70996.4.peg.1054"/>
<dbReference type="Proteomes" id="UP000050277">
    <property type="component" value="Unassembled WGS sequence"/>
</dbReference>
<dbReference type="RefSeq" id="WP_054536323.1">
    <property type="nucleotide sequence ID" value="NZ_LGKP01000032.1"/>
</dbReference>
<evidence type="ECO:0000256" key="7">
    <source>
        <dbReference type="ARBA" id="ARBA00032345"/>
    </source>
</evidence>
<name>A0A0P6Y9Q1_9CHLR</name>
<evidence type="ECO:0000256" key="2">
    <source>
        <dbReference type="ARBA" id="ARBA00020953"/>
    </source>
</evidence>
<organism evidence="13 14">
    <name type="scientific">Herpetosiphon geysericola</name>
    <dbReference type="NCBI Taxonomy" id="70996"/>
    <lineage>
        <taxon>Bacteria</taxon>
        <taxon>Bacillati</taxon>
        <taxon>Chloroflexota</taxon>
        <taxon>Chloroflexia</taxon>
        <taxon>Herpetosiphonales</taxon>
        <taxon>Herpetosiphonaceae</taxon>
        <taxon>Herpetosiphon</taxon>
    </lineage>
</organism>
<dbReference type="InterPro" id="IPR031166">
    <property type="entry name" value="G_ENGA"/>
</dbReference>
<evidence type="ECO:0000313" key="13">
    <source>
        <dbReference type="EMBL" id="KPL81967.1"/>
    </source>
</evidence>
<dbReference type="PANTHER" id="PTHR43834">
    <property type="entry name" value="GTPASE DER"/>
    <property type="match status" value="1"/>
</dbReference>
<evidence type="ECO:0000259" key="12">
    <source>
        <dbReference type="PROSITE" id="PS51712"/>
    </source>
</evidence>
<dbReference type="InterPro" id="IPR005225">
    <property type="entry name" value="Small_GTP-bd"/>
</dbReference>
<dbReference type="FunFam" id="3.40.50.300:FF:000040">
    <property type="entry name" value="GTPase Der"/>
    <property type="match status" value="1"/>
</dbReference>
<feature type="binding site" evidence="9">
    <location>
        <begin position="189"/>
        <end position="196"/>
    </location>
    <ligand>
        <name>GTP</name>
        <dbReference type="ChEBI" id="CHEBI:37565"/>
        <label>2</label>
    </ligand>
</feature>
<keyword evidence="3 9" id="KW-0690">Ribosome biogenesis</keyword>
<dbReference type="HAMAP" id="MF_00195">
    <property type="entry name" value="GTPase_Der"/>
    <property type="match status" value="1"/>
</dbReference>
<dbReference type="CDD" id="cd01895">
    <property type="entry name" value="EngA2"/>
    <property type="match status" value="1"/>
</dbReference>
<feature type="binding site" evidence="9">
    <location>
        <begin position="57"/>
        <end position="61"/>
    </location>
    <ligand>
        <name>GTP</name>
        <dbReference type="ChEBI" id="CHEBI:37565"/>
        <label>1</label>
    </ligand>
</feature>
<evidence type="ECO:0000256" key="6">
    <source>
        <dbReference type="ARBA" id="ARBA00023134"/>
    </source>
</evidence>
<dbReference type="Pfam" id="PF14714">
    <property type="entry name" value="KH_dom-like"/>
    <property type="match status" value="1"/>
</dbReference>
<gene>
    <name evidence="9" type="primary">der</name>
    <name evidence="13" type="ORF">SE18_20470</name>
</gene>
<evidence type="ECO:0000313" key="14">
    <source>
        <dbReference type="Proteomes" id="UP000050277"/>
    </source>
</evidence>
<reference evidence="13 14" key="1">
    <citation type="submission" date="2015-07" db="EMBL/GenBank/DDBJ databases">
        <title>Whole genome sequence of Herpetosiphon geysericola DSM 7119.</title>
        <authorList>
            <person name="Hemp J."/>
            <person name="Ward L.M."/>
            <person name="Pace L.A."/>
            <person name="Fischer W.W."/>
        </authorList>
    </citation>
    <scope>NUCLEOTIDE SEQUENCE [LARGE SCALE GENOMIC DNA]</scope>
    <source>
        <strain evidence="13 14">DSM 7119</strain>
    </source>
</reference>
<evidence type="ECO:0000256" key="10">
    <source>
        <dbReference type="PROSITE-ProRule" id="PRU01049"/>
    </source>
</evidence>
<evidence type="ECO:0000256" key="8">
    <source>
        <dbReference type="ARBA" id="ARBA00053470"/>
    </source>
</evidence>
<dbReference type="PROSITE" id="PS51712">
    <property type="entry name" value="G_ENGA"/>
    <property type="match status" value="2"/>
</dbReference>
<dbReference type="Gene3D" id="3.40.50.300">
    <property type="entry name" value="P-loop containing nucleotide triphosphate hydrolases"/>
    <property type="match status" value="2"/>
</dbReference>
<dbReference type="GO" id="GO:0005525">
    <property type="term" value="F:GTP binding"/>
    <property type="evidence" value="ECO:0007669"/>
    <property type="project" value="UniProtKB-UniRule"/>
</dbReference>
<keyword evidence="6 9" id="KW-0342">GTP-binding</keyword>
<dbReference type="GO" id="GO:0043022">
    <property type="term" value="F:ribosome binding"/>
    <property type="evidence" value="ECO:0007669"/>
    <property type="project" value="TreeGrafter"/>
</dbReference>
<dbReference type="OrthoDB" id="9805918at2"/>
<protein>
    <recommendedName>
        <fullName evidence="2 9">GTPase Der</fullName>
    </recommendedName>
    <alternativeName>
        <fullName evidence="7 9">GTP-binding protein EngA</fullName>
    </alternativeName>
</protein>
<dbReference type="PIRSF" id="PIRSF006485">
    <property type="entry name" value="GTP-binding_EngA"/>
    <property type="match status" value="1"/>
</dbReference>
<comment type="caution">
    <text evidence="13">The sequence shown here is derived from an EMBL/GenBank/DDBJ whole genome shotgun (WGS) entry which is preliminary data.</text>
</comment>
<evidence type="ECO:0000256" key="4">
    <source>
        <dbReference type="ARBA" id="ARBA00022737"/>
    </source>
</evidence>
<keyword evidence="14" id="KW-1185">Reference proteome</keyword>
<dbReference type="PRINTS" id="PR00326">
    <property type="entry name" value="GTP1OBG"/>
</dbReference>
<feature type="domain" description="EngA-type G" evidence="12">
    <location>
        <begin position="4"/>
        <end position="174"/>
    </location>
</feature>
<sequence length="455" mass="50372">MEKPIVAIVGRPNVGKSTLFNKLIGERRAIIADEAGTTRDRQYGETIWNGRVFTIVDTAGLLVGDDDPNLPLAEIVRRTHQQAQLAIDEADVIVFMVDVREGLIAADEEVAALLRRSSKPVVLGVNKADTEDRRQNAVEFYNLGLGDPIALSAYHGTGSGDLLDEIVRNLPAGQEEEEDDNSLKIAIVGRPNVGKSSLLNKLVGEERVVVSDIPGTTRDSIDTKLTYKGMPITLIDTAGIRRRGSIEQGIERYSVLRTMKAIERCQIALLLLDAKEGPTAQDTHVAGMVLEANKGLAIIVNKWDLIDKAKFSYEDAKTTMSEVFHFAPYAPIEFISAKTGQRATKVLDIAQTIQSERTKRISTSDINNLLRAAVREHPPTAMHKGAHLRLFYATQAQAEPPVFLFFSNAPEQVHFGYKRYLENRIREQYGFIGTPIVLVFKGREEEQTVSVSGRR</sequence>
<dbReference type="FunFam" id="3.30.300.20:FF:000004">
    <property type="entry name" value="GTPase Der"/>
    <property type="match status" value="1"/>
</dbReference>
<feature type="binding site" evidence="9">
    <location>
        <begin position="301"/>
        <end position="304"/>
    </location>
    <ligand>
        <name>GTP</name>
        <dbReference type="ChEBI" id="CHEBI:37565"/>
        <label>2</label>
    </ligand>
</feature>